<proteinExistence type="predicted"/>
<evidence type="ECO:0000313" key="2">
    <source>
        <dbReference type="EMBL" id="KAJ1143692.1"/>
    </source>
</evidence>
<evidence type="ECO:0000256" key="1">
    <source>
        <dbReference type="SAM" id="MobiDB-lite"/>
    </source>
</evidence>
<feature type="region of interest" description="Disordered" evidence="1">
    <location>
        <begin position="1"/>
        <end position="22"/>
    </location>
</feature>
<dbReference type="EMBL" id="JANPWB010000010">
    <property type="protein sequence ID" value="KAJ1143692.1"/>
    <property type="molecule type" value="Genomic_DNA"/>
</dbReference>
<organism evidence="2 3">
    <name type="scientific">Pleurodeles waltl</name>
    <name type="common">Iberian ribbed newt</name>
    <dbReference type="NCBI Taxonomy" id="8319"/>
    <lineage>
        <taxon>Eukaryota</taxon>
        <taxon>Metazoa</taxon>
        <taxon>Chordata</taxon>
        <taxon>Craniata</taxon>
        <taxon>Vertebrata</taxon>
        <taxon>Euteleostomi</taxon>
        <taxon>Amphibia</taxon>
        <taxon>Batrachia</taxon>
        <taxon>Caudata</taxon>
        <taxon>Salamandroidea</taxon>
        <taxon>Salamandridae</taxon>
        <taxon>Pleurodelinae</taxon>
        <taxon>Pleurodeles</taxon>
    </lineage>
</organism>
<name>A0AAV7QW46_PLEWA</name>
<protein>
    <submittedName>
        <fullName evidence="2">Uncharacterized protein</fullName>
    </submittedName>
</protein>
<dbReference type="AlphaFoldDB" id="A0AAV7QW46"/>
<keyword evidence="3" id="KW-1185">Reference proteome</keyword>
<accession>A0AAV7QW46</accession>
<dbReference type="Proteomes" id="UP001066276">
    <property type="component" value="Chromosome 6"/>
</dbReference>
<sequence>MLCTRASAAPVTSAAKGRAGEWRGERPLPPFLVSPPRSGGEPALAPLAYLANALLFCSCGAWSAAWSGRGLLQER</sequence>
<reference evidence="2" key="1">
    <citation type="journal article" date="2022" name="bioRxiv">
        <title>Sequencing and chromosome-scale assembly of the giantPleurodeles waltlgenome.</title>
        <authorList>
            <person name="Brown T."/>
            <person name="Elewa A."/>
            <person name="Iarovenko S."/>
            <person name="Subramanian E."/>
            <person name="Araus A.J."/>
            <person name="Petzold A."/>
            <person name="Susuki M."/>
            <person name="Suzuki K.-i.T."/>
            <person name="Hayashi T."/>
            <person name="Toyoda A."/>
            <person name="Oliveira C."/>
            <person name="Osipova E."/>
            <person name="Leigh N.D."/>
            <person name="Simon A."/>
            <person name="Yun M.H."/>
        </authorList>
    </citation>
    <scope>NUCLEOTIDE SEQUENCE</scope>
    <source>
        <strain evidence="2">20211129_DDA</strain>
        <tissue evidence="2">Liver</tissue>
    </source>
</reference>
<gene>
    <name evidence="2" type="ORF">NDU88_009997</name>
</gene>
<comment type="caution">
    <text evidence="2">The sequence shown here is derived from an EMBL/GenBank/DDBJ whole genome shotgun (WGS) entry which is preliminary data.</text>
</comment>
<evidence type="ECO:0000313" key="3">
    <source>
        <dbReference type="Proteomes" id="UP001066276"/>
    </source>
</evidence>